<dbReference type="InterPro" id="IPR016193">
    <property type="entry name" value="Cytidine_deaminase-like"/>
</dbReference>
<dbReference type="AlphaFoldDB" id="A0A368H7C4"/>
<dbReference type="GO" id="GO:0003824">
    <property type="term" value="F:catalytic activity"/>
    <property type="evidence" value="ECO:0007669"/>
    <property type="project" value="InterPro"/>
</dbReference>
<dbReference type="Gene3D" id="3.40.140.10">
    <property type="entry name" value="Cytidine Deaminase, domain 2"/>
    <property type="match status" value="1"/>
</dbReference>
<sequence length="340" mass="39314">MASDACEPPKKLPKIEERRIIPILGEATTSETLPLAEFYVVYLQDKKISPFMKKIPLVSEKFDHLKRVDKTGRILVQPADAAISLELLQNLKEFEVEEKDLQVTKVAACKPATRRQFEWAKQYWPTCFHPDKELESLLDDSFFTEEQKQNVYKWSERAVEVGSIVVQDNKELTSGSRTDRLLGHPVMTMVQNLAQCQRRDCDYLATGCDIYLRDEPCAMCAMVSLHSVEDFKFWIRFHGSRPLFIVEQLVFSIPETVQMEYLPMTALPKTSIVTSHATSSHHVTQVPTRMRPVSLAGRTSTNDMGKYLKGRKTEQYYASCVRKDVRILQGMRYFFERHYE</sequence>
<evidence type="ECO:0000313" key="2">
    <source>
        <dbReference type="Proteomes" id="UP000252519"/>
    </source>
</evidence>
<dbReference type="OrthoDB" id="3180714at2759"/>
<dbReference type="SUPFAM" id="SSF53927">
    <property type="entry name" value="Cytidine deaminase-like"/>
    <property type="match status" value="1"/>
</dbReference>
<dbReference type="EMBL" id="JOJR01000012">
    <property type="protein sequence ID" value="RCN51519.1"/>
    <property type="molecule type" value="Genomic_DNA"/>
</dbReference>
<dbReference type="Proteomes" id="UP000252519">
    <property type="component" value="Unassembled WGS sequence"/>
</dbReference>
<protein>
    <submittedName>
        <fullName evidence="1">Uncharacterized protein</fullName>
    </submittedName>
</protein>
<evidence type="ECO:0000313" key="1">
    <source>
        <dbReference type="EMBL" id="RCN51519.1"/>
    </source>
</evidence>
<accession>A0A368H7C4</accession>
<organism evidence="1 2">
    <name type="scientific">Ancylostoma caninum</name>
    <name type="common">Dog hookworm</name>
    <dbReference type="NCBI Taxonomy" id="29170"/>
    <lineage>
        <taxon>Eukaryota</taxon>
        <taxon>Metazoa</taxon>
        <taxon>Ecdysozoa</taxon>
        <taxon>Nematoda</taxon>
        <taxon>Chromadorea</taxon>
        <taxon>Rhabditida</taxon>
        <taxon>Rhabditina</taxon>
        <taxon>Rhabditomorpha</taxon>
        <taxon>Strongyloidea</taxon>
        <taxon>Ancylostomatidae</taxon>
        <taxon>Ancylostomatinae</taxon>
        <taxon>Ancylostoma</taxon>
    </lineage>
</organism>
<comment type="caution">
    <text evidence="1">The sequence shown here is derived from an EMBL/GenBank/DDBJ whole genome shotgun (WGS) entry which is preliminary data.</text>
</comment>
<keyword evidence="2" id="KW-1185">Reference proteome</keyword>
<proteinExistence type="predicted"/>
<name>A0A368H7C4_ANCCA</name>
<dbReference type="STRING" id="29170.A0A368H7C4"/>
<gene>
    <name evidence="1" type="ORF">ANCCAN_02185</name>
</gene>
<reference evidence="1 2" key="1">
    <citation type="submission" date="2014-10" db="EMBL/GenBank/DDBJ databases">
        <title>Draft genome of the hookworm Ancylostoma caninum.</title>
        <authorList>
            <person name="Mitreva M."/>
        </authorList>
    </citation>
    <scope>NUCLEOTIDE SEQUENCE [LARGE SCALE GENOMIC DNA]</scope>
    <source>
        <strain evidence="1 2">Baltimore</strain>
    </source>
</reference>